<dbReference type="Proteomes" id="UP000886595">
    <property type="component" value="Unassembled WGS sequence"/>
</dbReference>
<dbReference type="EMBL" id="JAAMPC010000009">
    <property type="protein sequence ID" value="KAG2293664.1"/>
    <property type="molecule type" value="Genomic_DNA"/>
</dbReference>
<comment type="caution">
    <text evidence="2">The sequence shown here is derived from an EMBL/GenBank/DDBJ whole genome shotgun (WGS) entry which is preliminary data.</text>
</comment>
<keyword evidence="3" id="KW-1185">Reference proteome</keyword>
<gene>
    <name evidence="2" type="ORF">Bca52824_040333</name>
</gene>
<reference evidence="2 3" key="1">
    <citation type="submission" date="2020-02" db="EMBL/GenBank/DDBJ databases">
        <authorList>
            <person name="Ma Q."/>
            <person name="Huang Y."/>
            <person name="Song X."/>
            <person name="Pei D."/>
        </authorList>
    </citation>
    <scope>NUCLEOTIDE SEQUENCE [LARGE SCALE GENOMIC DNA]</scope>
    <source>
        <strain evidence="2">Sxm20200214</strain>
        <tissue evidence="2">Leaf</tissue>
    </source>
</reference>
<evidence type="ECO:0000256" key="1">
    <source>
        <dbReference type="SAM" id="MobiDB-lite"/>
    </source>
</evidence>
<name>A0A8X7RXM3_BRACI</name>
<protein>
    <submittedName>
        <fullName evidence="2">Uncharacterized protein</fullName>
    </submittedName>
</protein>
<sequence length="156" mass="17005">MLLLRILAGRILEDGPPLASTTNDHFHVSEITDPPTSVTIELPTESPPQTDEPINVDEEAPPMVPTGDDDVSENGDLDEEPAKETVFVHSMGAWSKPLHFTPPPTPLVPATPKLGVSDATKKNVKKKPTSKANINCVEWNEIMLIYGLLQLIVSEH</sequence>
<accession>A0A8X7RXM3</accession>
<evidence type="ECO:0000313" key="3">
    <source>
        <dbReference type="Proteomes" id="UP000886595"/>
    </source>
</evidence>
<evidence type="ECO:0000313" key="2">
    <source>
        <dbReference type="EMBL" id="KAG2293664.1"/>
    </source>
</evidence>
<feature type="region of interest" description="Disordered" evidence="1">
    <location>
        <begin position="43"/>
        <end position="77"/>
    </location>
</feature>
<feature type="compositionally biased region" description="Acidic residues" evidence="1">
    <location>
        <begin position="67"/>
        <end position="77"/>
    </location>
</feature>
<organism evidence="2 3">
    <name type="scientific">Brassica carinata</name>
    <name type="common">Ethiopian mustard</name>
    <name type="synonym">Abyssinian cabbage</name>
    <dbReference type="NCBI Taxonomy" id="52824"/>
    <lineage>
        <taxon>Eukaryota</taxon>
        <taxon>Viridiplantae</taxon>
        <taxon>Streptophyta</taxon>
        <taxon>Embryophyta</taxon>
        <taxon>Tracheophyta</taxon>
        <taxon>Spermatophyta</taxon>
        <taxon>Magnoliopsida</taxon>
        <taxon>eudicotyledons</taxon>
        <taxon>Gunneridae</taxon>
        <taxon>Pentapetalae</taxon>
        <taxon>rosids</taxon>
        <taxon>malvids</taxon>
        <taxon>Brassicales</taxon>
        <taxon>Brassicaceae</taxon>
        <taxon>Brassiceae</taxon>
        <taxon>Brassica</taxon>
    </lineage>
</organism>
<proteinExistence type="predicted"/>
<dbReference type="AlphaFoldDB" id="A0A8X7RXM3"/>